<dbReference type="RefSeq" id="WP_009143924.1">
    <property type="nucleotide sequence ID" value="NZ_GL831047.1"/>
</dbReference>
<dbReference type="STRING" id="762983.HMPREF9444_01759"/>
<dbReference type="Proteomes" id="UP000018458">
    <property type="component" value="Unassembled WGS sequence"/>
</dbReference>
<sequence>MSNNISFPGGAWPVMLTPFTADNKVDYEGLKALTNWYIDNGCSGLFSDCQSSEMFFLSKEERINIAKTVIETAGDKVPVIVSGHISDSIEDQIDELQAIAALNPSALIFITNRFAKENESNEIWRKNCETVMNALPEDLPLGLYECPYPYKRLIDEDNLKWIASTGRFYFLKDTCCDLDLLKKRAQIVKGSNLKIYNANTSTLLDSLKAGCHGFCGVMASFQMSLYAYLCDHIDDKQSEKVQNLLTITSLIERQYYPVNAKYYLKVFENLPITTVTRTKDDSGLTETFKTEVKALKDLTDDYIRTLGI</sequence>
<dbReference type="InterPro" id="IPR002220">
    <property type="entry name" value="DapA-like"/>
</dbReference>
<organism evidence="3 4">
    <name type="scientific">Succinatimonas hippei (strain DSM 22608 / JCM 16073 / KCTC 15190 / YIT 12066)</name>
    <dbReference type="NCBI Taxonomy" id="762983"/>
    <lineage>
        <taxon>Bacteria</taxon>
        <taxon>Pseudomonadati</taxon>
        <taxon>Pseudomonadota</taxon>
        <taxon>Gammaproteobacteria</taxon>
        <taxon>Aeromonadales</taxon>
        <taxon>Succinivibrionaceae</taxon>
        <taxon>Succinatimonas</taxon>
    </lineage>
</organism>
<evidence type="ECO:0000313" key="3">
    <source>
        <dbReference type="EMBL" id="EFY06436.1"/>
    </source>
</evidence>
<comment type="similarity">
    <text evidence="1">Belongs to the DapA family.</text>
</comment>
<dbReference type="CDD" id="cd00408">
    <property type="entry name" value="DHDPS-like"/>
    <property type="match status" value="1"/>
</dbReference>
<dbReference type="eggNOG" id="COG0329">
    <property type="taxonomic scope" value="Bacteria"/>
</dbReference>
<keyword evidence="2" id="KW-0456">Lyase</keyword>
<dbReference type="SUPFAM" id="SSF51569">
    <property type="entry name" value="Aldolase"/>
    <property type="match status" value="1"/>
</dbReference>
<dbReference type="EMBL" id="AEVO01000118">
    <property type="protein sequence ID" value="EFY06436.1"/>
    <property type="molecule type" value="Genomic_DNA"/>
</dbReference>
<protein>
    <submittedName>
        <fullName evidence="3">Dihydrodipicolinate synthetase family</fullName>
    </submittedName>
</protein>
<keyword evidence="4" id="KW-1185">Reference proteome</keyword>
<dbReference type="AlphaFoldDB" id="E8LLY6"/>
<dbReference type="InterPro" id="IPR013785">
    <property type="entry name" value="Aldolase_TIM"/>
</dbReference>
<proteinExistence type="inferred from homology"/>
<dbReference type="PANTHER" id="PTHR12128:SF66">
    <property type="entry name" value="4-HYDROXY-2-OXOGLUTARATE ALDOLASE, MITOCHONDRIAL"/>
    <property type="match status" value="1"/>
</dbReference>
<dbReference type="SMART" id="SM01130">
    <property type="entry name" value="DHDPS"/>
    <property type="match status" value="1"/>
</dbReference>
<dbReference type="GO" id="GO:0008840">
    <property type="term" value="F:4-hydroxy-tetrahydrodipicolinate synthase activity"/>
    <property type="evidence" value="ECO:0007669"/>
    <property type="project" value="TreeGrafter"/>
</dbReference>
<dbReference type="HOGENOM" id="CLU_049343_2_0_6"/>
<evidence type="ECO:0000313" key="4">
    <source>
        <dbReference type="Proteomes" id="UP000018458"/>
    </source>
</evidence>
<gene>
    <name evidence="3" type="ORF">HMPREF9444_01759</name>
</gene>
<dbReference type="Pfam" id="PF00701">
    <property type="entry name" value="DHDPS"/>
    <property type="match status" value="1"/>
</dbReference>
<reference evidence="3 4" key="1">
    <citation type="submission" date="2011-01" db="EMBL/GenBank/DDBJ databases">
        <authorList>
            <person name="Weinstock G."/>
            <person name="Sodergren E."/>
            <person name="Clifton S."/>
            <person name="Fulton L."/>
            <person name="Fulton B."/>
            <person name="Courtney L."/>
            <person name="Fronick C."/>
            <person name="Harrison M."/>
            <person name="Strong C."/>
            <person name="Farmer C."/>
            <person name="Delahaunty K."/>
            <person name="Markovic C."/>
            <person name="Hall O."/>
            <person name="Minx P."/>
            <person name="Tomlinson C."/>
            <person name="Mitreva M."/>
            <person name="Hou S."/>
            <person name="Chen J."/>
            <person name="Wollam A."/>
            <person name="Pepin K.H."/>
            <person name="Johnson M."/>
            <person name="Bhonagiri V."/>
            <person name="Zhang X."/>
            <person name="Suruliraj S."/>
            <person name="Warren W."/>
            <person name="Chinwalla A."/>
            <person name="Mardis E.R."/>
            <person name="Wilson R.K."/>
        </authorList>
    </citation>
    <scope>NUCLEOTIDE SEQUENCE [LARGE SCALE GENOMIC DNA]</scope>
    <source>
        <strain evidence="4">DSM 22608 / JCM 16073 / KCTC 15190 / YIT 12066</strain>
    </source>
</reference>
<accession>E8LLY6</accession>
<dbReference type="PANTHER" id="PTHR12128">
    <property type="entry name" value="DIHYDRODIPICOLINATE SYNTHASE"/>
    <property type="match status" value="1"/>
</dbReference>
<evidence type="ECO:0000256" key="2">
    <source>
        <dbReference type="ARBA" id="ARBA00023239"/>
    </source>
</evidence>
<dbReference type="OrthoDB" id="9796205at2"/>
<name>E8LLY6_SUCHY</name>
<comment type="caution">
    <text evidence="3">The sequence shown here is derived from an EMBL/GenBank/DDBJ whole genome shotgun (WGS) entry which is preliminary data.</text>
</comment>
<evidence type="ECO:0000256" key="1">
    <source>
        <dbReference type="ARBA" id="ARBA00007592"/>
    </source>
</evidence>
<dbReference type="Gene3D" id="3.20.20.70">
    <property type="entry name" value="Aldolase class I"/>
    <property type="match status" value="1"/>
</dbReference>